<protein>
    <recommendedName>
        <fullName evidence="4">DUF3137 domain-containing protein</fullName>
    </recommendedName>
</protein>
<dbReference type="EMBL" id="CP015145">
    <property type="protein sequence ID" value="AMX20778.1"/>
    <property type="molecule type" value="Genomic_DNA"/>
</dbReference>
<accession>A0AB33BCV2</accession>
<dbReference type="AlphaFoldDB" id="A0AB33BCV2"/>
<evidence type="ECO:0000256" key="1">
    <source>
        <dbReference type="SAM" id="Phobius"/>
    </source>
</evidence>
<keyword evidence="1" id="KW-0812">Transmembrane</keyword>
<dbReference type="RefSeq" id="WP_063099609.1">
    <property type="nucleotide sequence ID" value="NZ_CP015145.1"/>
</dbReference>
<dbReference type="Proteomes" id="UP000076152">
    <property type="component" value="Chromosome"/>
</dbReference>
<evidence type="ECO:0000313" key="3">
    <source>
        <dbReference type="Proteomes" id="UP000076152"/>
    </source>
</evidence>
<feature type="transmembrane region" description="Helical" evidence="1">
    <location>
        <begin position="67"/>
        <end position="96"/>
    </location>
</feature>
<keyword evidence="1" id="KW-0472">Membrane</keyword>
<evidence type="ECO:0008006" key="4">
    <source>
        <dbReference type="Google" id="ProtNLM"/>
    </source>
</evidence>
<name>A0AB33BCV2_ACIPI</name>
<gene>
    <name evidence="2" type="ORF">IEC338SC_3683</name>
</gene>
<sequence>MKLLFQKIQSAFDNQNTHNRITLKNIETLRNLLSQQLPPEILIHSLKNWTGTQQLDIRNYIFWNATIFALICMALGFLISIYFFPFAILAIFYGFYHRASTAELICLLQDIQIYYYEHKYNFKFATEDNLPKEGTSASDFPLFKLGNQENSVLTAIHGKWQVRETIHPYKIFRYHYINREMAYNSKGKWELKDVSYNLYGVILENFPVRGVSISSKQKKACRLGVAWESSDIRFNQKYQQSGMNELDLVKFLSPDRLLLLEKMLEDFPGDFYVHPEISALCWLCNVNLLRQQSLYGASVRELAECLETLSMPEFEQFANKLQHFINETQMPKPQK</sequence>
<evidence type="ECO:0000313" key="2">
    <source>
        <dbReference type="EMBL" id="AMX20778.1"/>
    </source>
</evidence>
<organism evidence="2 3">
    <name type="scientific">Acinetobacter pittii</name>
    <name type="common">Acinetobacter genomosp. 3</name>
    <dbReference type="NCBI Taxonomy" id="48296"/>
    <lineage>
        <taxon>Bacteria</taxon>
        <taxon>Pseudomonadati</taxon>
        <taxon>Pseudomonadota</taxon>
        <taxon>Gammaproteobacteria</taxon>
        <taxon>Moraxellales</taxon>
        <taxon>Moraxellaceae</taxon>
        <taxon>Acinetobacter</taxon>
        <taxon>Acinetobacter calcoaceticus/baumannii complex</taxon>
    </lineage>
</organism>
<proteinExistence type="predicted"/>
<keyword evidence="1" id="KW-1133">Transmembrane helix</keyword>
<reference evidence="2 3" key="1">
    <citation type="submission" date="2016-04" db="EMBL/GenBank/DDBJ databases">
        <title>Complete genome sequencing of OXA-72 bearing Acinetobacter pittii strain IEC338SC.</title>
        <authorList>
            <person name="Brasiliense D.M."/>
            <person name="Lima K.V."/>
            <person name="Souza C.O."/>
            <person name="Dutra L.G."/>
            <person name="Mamizuka E.M."/>
            <person name="Perez-Chaparro P.J."/>
            <person name="McCulloch J.A."/>
        </authorList>
    </citation>
    <scope>NUCLEOTIDE SEQUENCE [LARGE SCALE GENOMIC DNA]</scope>
    <source>
        <strain evidence="2 3">IEC338SC</strain>
    </source>
</reference>